<keyword evidence="5" id="KW-0378">Hydrolase</keyword>
<dbReference type="PROSITE" id="PS51450">
    <property type="entry name" value="LRR"/>
    <property type="match status" value="10"/>
</dbReference>
<dbReference type="SMART" id="SM00365">
    <property type="entry name" value="LRR_SD22"/>
    <property type="match status" value="8"/>
</dbReference>
<evidence type="ECO:0000313" key="5">
    <source>
        <dbReference type="EMBL" id="CAL5970149.1"/>
    </source>
</evidence>
<dbReference type="Gene3D" id="3.90.70.10">
    <property type="entry name" value="Cysteine proteinases"/>
    <property type="match status" value="1"/>
</dbReference>
<feature type="region of interest" description="Disordered" evidence="3">
    <location>
        <begin position="1028"/>
        <end position="1062"/>
    </location>
</feature>
<dbReference type="InterPro" id="IPR032675">
    <property type="entry name" value="LRR_dom_sf"/>
</dbReference>
<keyword evidence="1" id="KW-0433">Leucine-rich repeat</keyword>
<dbReference type="GO" id="GO:0016787">
    <property type="term" value="F:hydrolase activity"/>
    <property type="evidence" value="ECO:0007669"/>
    <property type="project" value="UniProtKB-KW"/>
</dbReference>
<dbReference type="SUPFAM" id="SSF54001">
    <property type="entry name" value="Cysteine proteinases"/>
    <property type="match status" value="1"/>
</dbReference>
<dbReference type="InterPro" id="IPR001611">
    <property type="entry name" value="Leu-rich_rpt"/>
</dbReference>
<gene>
    <name evidence="5" type="ORF">HINF_LOCUS89</name>
</gene>
<dbReference type="PANTHER" id="PTHR46652">
    <property type="entry name" value="LEUCINE-RICH REPEAT AND IQ DOMAIN-CONTAINING PROTEIN 1-RELATED"/>
    <property type="match status" value="1"/>
</dbReference>
<keyword evidence="2" id="KW-0677">Repeat</keyword>
<name>A0ABP1GKG3_9EUKA</name>
<dbReference type="InterPro" id="IPR038765">
    <property type="entry name" value="Papain-like_cys_pep_sf"/>
</dbReference>
<dbReference type="SMART" id="SM00369">
    <property type="entry name" value="LRR_TYP"/>
    <property type="match status" value="8"/>
</dbReference>
<evidence type="ECO:0000313" key="6">
    <source>
        <dbReference type="Proteomes" id="UP001642409"/>
    </source>
</evidence>
<protein>
    <submittedName>
        <fullName evidence="5">Ubiquitin_carboxyl-terminal hydrolase family protein</fullName>
    </submittedName>
</protein>
<accession>A0ABP1GKG3</accession>
<evidence type="ECO:0000256" key="2">
    <source>
        <dbReference type="ARBA" id="ARBA00022737"/>
    </source>
</evidence>
<dbReference type="Gene3D" id="3.80.10.10">
    <property type="entry name" value="Ribonuclease Inhibitor"/>
    <property type="match status" value="5"/>
</dbReference>
<dbReference type="SUPFAM" id="SSF52058">
    <property type="entry name" value="L domain-like"/>
    <property type="match status" value="2"/>
</dbReference>
<feature type="domain" description="USP" evidence="4">
    <location>
        <begin position="1203"/>
        <end position="1586"/>
    </location>
</feature>
<sequence>MSKQQKISNLIVAQESDLQHQQIDKIANIEVRCLSCPFLDKLPVHIQMLTINDCFIVNISQLCNLRYLTHLDIKNNKISNIEEISNHLLIENLDISNNLIVIIDPLILLKYLKVLKLERNMIKNFEPLIHHQYFDESWIQMNQQTATEDDLFNYLTPGSSQQKLDEFTKVEKLKQIKSDYICKNIKMLAPQVKNQKLEVQNNVDLKNIEFLDCLNIVTLCLDNCPNIVLQKLPQKVKHLAITNSGLTKLDGIELLTQLETLNISNNSVISCEKIAGLKLLSIINVEGNYISDLYKLRQLPNLNYVKSNITKQKTPINNTNELMQQMNNFIKLNEQIIYDAAMAKQYHNQVQNGQLVISENLQLNSFEFVQYINVVELLLIKCKNVQFDRCPKSQTLQKLSIICCNLHDLTGIQTMIHLKEIILCMNQITDISVLAQLSSITRLNLSSNNISDISAISKLLKLIDLDVSCNLLSNLSGLERLIQLKYLKINKNQIVNLNQLEQLVNTQHLNVSNNKIFSITSLSNMKQLNYLNISYNDIIQIDILNQLVQLQDIRLDMNFISDFQPLQNQKYFSCNWIQEQRIPTDENYIQCFNCKQHVIGNFLKQHQEKKVLSEQKFQMMKKYQNQVIDNLLKIHDEEHMYNLLFADFLNIIDFEATQCKTIDFNLHSKCIRKLKLNNCIFFENINGTQQQITGIYQMSQLTDLDLGFNSITSISELAELSNLRRLNLQNNDISRIFALRDLNLTYINLTSNKIIFSENLKGKQAEIYLDNNYIIDNKFNNQTKPNAQDFQYMLGPNSTLEQAKELLDIFNYQEQMLKYRKYVQNKTLTISKDDKLCDFQFVTDLPISTLEMTECKNVLLSRKFAFKHLKVDTVQEAKLVKIPLNIVSLKLNQCELMDLSGLEEMIQLESLDLKDNCIFSVQLLQALVKLKYLCLENNYIYDLQILKSLSQYNANWQFGKQNQPSQELFNKYVNMMKFGMSQIEITRLKQDQMIEREKYQNIRKQEFNAKNGSDPKINGNEQNKIEKTQNEGKNNNSEQQKDKNQNAQINKPVNEKENEPKSVPNYLKGITIVVGFNLESKKENAKSSAMLNKQIEKLQMDKIKLASKLQILQLKSTSLNQRMLKQKSQRQTYQTYPKYSYTSNYQTNNSYTLQNHYLKKLIEKINYLCELVLLKLKSEEIKQLLKTKLIQKEENQQILSQHRGLDPLKQKDTSMLNALLQAIYNTDAGYNAILRGPNDRETIERIELATEFDSITQDDQSVVSALQLIFLRLIYSQRQSISTVKLCKALGIDTGKQEDANELMKNILDKLERASKAFEEKELFTRTVQVYKETFECQAGETVRCQQCQNESLTQKPLTDLMMPVEEDFFKCFAAMLKLQEVDHDCEKCKKRTKALVYSSVQSVPDLLCMTLQRFRNKDNKQVRFPTFLDLEFIKNCNLGEIGSNLTVAEMAELLKMVMMPWLFFKVELGKITAKDEAAELLLENKTFVEHLNIYYQKVTTYDMFTDNDDELLKLPYFNNTPLNLYMLKTIVRQSSDHFHTIALLRPNMVERFQILKFDNQIVQKVDKKAKEISAGENCKFFYQKYRNYDHGSSYNLSNFVHNSIAEESRQ</sequence>
<dbReference type="EMBL" id="CAXDID020000001">
    <property type="protein sequence ID" value="CAL5970149.1"/>
    <property type="molecule type" value="Genomic_DNA"/>
</dbReference>
<dbReference type="InterPro" id="IPR028889">
    <property type="entry name" value="USP"/>
</dbReference>
<dbReference type="Proteomes" id="UP001642409">
    <property type="component" value="Unassembled WGS sequence"/>
</dbReference>
<evidence type="ECO:0000256" key="3">
    <source>
        <dbReference type="SAM" id="MobiDB-lite"/>
    </source>
</evidence>
<keyword evidence="6" id="KW-1185">Reference proteome</keyword>
<evidence type="ECO:0000256" key="1">
    <source>
        <dbReference type="ARBA" id="ARBA00022614"/>
    </source>
</evidence>
<proteinExistence type="predicted"/>
<dbReference type="PANTHER" id="PTHR46652:SF3">
    <property type="entry name" value="LEUCINE-RICH REPEAT-CONTAINING PROTEIN 9"/>
    <property type="match status" value="1"/>
</dbReference>
<evidence type="ECO:0000259" key="4">
    <source>
        <dbReference type="PROSITE" id="PS50235"/>
    </source>
</evidence>
<dbReference type="InterPro" id="IPR050836">
    <property type="entry name" value="SDS22/Internalin_LRR"/>
</dbReference>
<comment type="caution">
    <text evidence="5">The sequence shown here is derived from an EMBL/GenBank/DDBJ whole genome shotgun (WGS) entry which is preliminary data.</text>
</comment>
<organism evidence="5 6">
    <name type="scientific">Hexamita inflata</name>
    <dbReference type="NCBI Taxonomy" id="28002"/>
    <lineage>
        <taxon>Eukaryota</taxon>
        <taxon>Metamonada</taxon>
        <taxon>Diplomonadida</taxon>
        <taxon>Hexamitidae</taxon>
        <taxon>Hexamitinae</taxon>
        <taxon>Hexamita</taxon>
    </lineage>
</organism>
<reference evidence="5 6" key="1">
    <citation type="submission" date="2024-07" db="EMBL/GenBank/DDBJ databases">
        <authorList>
            <person name="Akdeniz Z."/>
        </authorList>
    </citation>
    <scope>NUCLEOTIDE SEQUENCE [LARGE SCALE GENOMIC DNA]</scope>
</reference>
<dbReference type="InterPro" id="IPR003591">
    <property type="entry name" value="Leu-rich_rpt_typical-subtyp"/>
</dbReference>
<dbReference type="PROSITE" id="PS50235">
    <property type="entry name" value="USP_3"/>
    <property type="match status" value="1"/>
</dbReference>